<name>A0A7C3RC83_ARCFL</name>
<proteinExistence type="inferred from homology"/>
<dbReference type="InterPro" id="IPR003704">
    <property type="entry name" value="CdhB"/>
</dbReference>
<organism evidence="2">
    <name type="scientific">Archaeoglobus fulgidus</name>
    <dbReference type="NCBI Taxonomy" id="2234"/>
    <lineage>
        <taxon>Archaea</taxon>
        <taxon>Methanobacteriati</taxon>
        <taxon>Methanobacteriota</taxon>
        <taxon>Archaeoglobi</taxon>
        <taxon>Archaeoglobales</taxon>
        <taxon>Archaeoglobaceae</taxon>
        <taxon>Archaeoglobus</taxon>
    </lineage>
</organism>
<dbReference type="Pfam" id="PF02552">
    <property type="entry name" value="CO_dh"/>
    <property type="match status" value="1"/>
</dbReference>
<dbReference type="InterPro" id="IPR029035">
    <property type="entry name" value="DHS-like_NAD/FAD-binding_dom"/>
</dbReference>
<comment type="caution">
    <text evidence="2">The sequence shown here is derived from an EMBL/GenBank/DDBJ whole genome shotgun (WGS) entry which is preliminary data.</text>
</comment>
<dbReference type="NCBIfam" id="TIGR00315">
    <property type="entry name" value="cdhB"/>
    <property type="match status" value="1"/>
</dbReference>
<dbReference type="GO" id="GO:0019385">
    <property type="term" value="P:methanogenesis, from acetate"/>
    <property type="evidence" value="ECO:0007669"/>
    <property type="project" value="InterPro"/>
</dbReference>
<accession>A0A7C3RC83</accession>
<comment type="function">
    <text evidence="1">Part of a complex that catalyzes the reversible cleavage of acetyl-CoA, allowing autotrophic growth from CO(2). The alpha-epsilon subcomponent functions as a carbon monoxide dehydrogenase. The precise role of the epsilon subunit is unclear; it may have a stabilizing role within the alpha(2)epsilon(2) component and/or be involved in electron transfer to FAD during a potential FAD-mediated CO oxidation.</text>
</comment>
<comment type="similarity">
    <text evidence="1">Belongs to the CdhB family.</text>
</comment>
<gene>
    <name evidence="1 2" type="primary">cdhB</name>
    <name evidence="2" type="ORF">ENW66_01105</name>
</gene>
<dbReference type="SUPFAM" id="SSF52467">
    <property type="entry name" value="DHS-like NAD/FAD-binding domain"/>
    <property type="match status" value="1"/>
</dbReference>
<evidence type="ECO:0000313" key="2">
    <source>
        <dbReference type="EMBL" id="HFW31541.1"/>
    </source>
</evidence>
<dbReference type="EMBL" id="DTLB01000005">
    <property type="protein sequence ID" value="HFW31541.1"/>
    <property type="molecule type" value="Genomic_DNA"/>
</dbReference>
<dbReference type="AlphaFoldDB" id="A0A7C3RC83"/>
<sequence>MAKALEQPFDVANIPGPKTATLLEKGKPVANMIKKAKRPLLIVGPDITDGMFERIKKFVEKDSITVVATGSAIKKFIEAGLEDRVRYAVLHELTNFLLDPNWPGFDGKGNYDLVLMMGSIYYHGSQMLAAIKNFAPHIRALAIDRYYHPNAAMSFGNLWRKEEEYLKLLDEIVEEL</sequence>
<dbReference type="Gene3D" id="3.40.50.1220">
    <property type="entry name" value="TPP-binding domain"/>
    <property type="match status" value="1"/>
</dbReference>
<evidence type="ECO:0000256" key="1">
    <source>
        <dbReference type="HAMAP-Rule" id="MF_01134"/>
    </source>
</evidence>
<dbReference type="PIRSF" id="PIRSF006035">
    <property type="entry name" value="CO_dh_b_ACDS_e"/>
    <property type="match status" value="1"/>
</dbReference>
<reference evidence="2" key="1">
    <citation type="journal article" date="2020" name="mSystems">
        <title>Genome- and Community-Level Interaction Insights into Carbon Utilization and Element Cycling Functions of Hydrothermarchaeota in Hydrothermal Sediment.</title>
        <authorList>
            <person name="Zhou Z."/>
            <person name="Liu Y."/>
            <person name="Xu W."/>
            <person name="Pan J."/>
            <person name="Luo Z.H."/>
            <person name="Li M."/>
        </authorList>
    </citation>
    <scope>NUCLEOTIDE SEQUENCE [LARGE SCALE GENOMIC DNA]</scope>
    <source>
        <strain evidence="2">SpSt-87</strain>
    </source>
</reference>
<dbReference type="HAMAP" id="MF_01134">
    <property type="entry name" value="CdhB"/>
    <property type="match status" value="1"/>
</dbReference>
<comment type="subunit">
    <text evidence="1">Heterotetramer of two alpha and two epsilon subunits. The ACDS complex is made up of alpha, epsilon, beta, gamma and delta subunits with a probable stoichiometry of (alpha(2)epsilon(2))(4)-beta(8)-(gamma(1)delta(1))(8).</text>
</comment>
<protein>
    <recommendedName>
        <fullName evidence="1">Acetyl-CoA decarbonylase/synthase complex subunit epsilon</fullName>
        <shortName evidence="1">ACDS complex subunit epsilon</shortName>
    </recommendedName>
    <alternativeName>
        <fullName evidence="1">ACDS complex carbon monoxide dehydrogenase subunit epsilon</fullName>
        <shortName evidence="1">ACDS CODH subunit epsilon</shortName>
    </alternativeName>
</protein>